<dbReference type="PANTHER" id="PTHR43240">
    <property type="entry name" value="1,4-DIHYDROXY-2-NAPHTHOYL-COA THIOESTERASE 1"/>
    <property type="match status" value="1"/>
</dbReference>
<dbReference type="NCBIfam" id="TIGR00369">
    <property type="entry name" value="unchar_dom_1"/>
    <property type="match status" value="1"/>
</dbReference>
<dbReference type="InterPro" id="IPR029069">
    <property type="entry name" value="HotDog_dom_sf"/>
</dbReference>
<dbReference type="SUPFAM" id="SSF54637">
    <property type="entry name" value="Thioesterase/thiol ester dehydrase-isomerase"/>
    <property type="match status" value="1"/>
</dbReference>
<dbReference type="Pfam" id="PF03061">
    <property type="entry name" value="4HBT"/>
    <property type="match status" value="1"/>
</dbReference>
<dbReference type="EMBL" id="CP002902">
    <property type="protein sequence ID" value="AEJ42992.1"/>
    <property type="molecule type" value="Genomic_DNA"/>
</dbReference>
<reference evidence="5" key="2">
    <citation type="submission" date="2011-06" db="EMBL/GenBank/DDBJ databases">
        <title>The complete genome sequence of Alicyclobacillus acidocaldarius sp. Tc-4-1.</title>
        <authorList>
            <person name="Chen Y."/>
            <person name="He Y."/>
            <person name="Dong Z."/>
            <person name="Hu S."/>
        </authorList>
    </citation>
    <scope>NUCLEOTIDE SEQUENCE [LARGE SCALE GENOMIC DNA]</scope>
    <source>
        <strain evidence="5">Tc-4-1</strain>
    </source>
</reference>
<dbReference type="STRING" id="1048834.TC41_1040"/>
<dbReference type="Proteomes" id="UP000000292">
    <property type="component" value="Chromosome"/>
</dbReference>
<organism evidence="4 5">
    <name type="scientific">Alicyclobacillus acidocaldarius (strain Tc-4-1)</name>
    <name type="common">Bacillus acidocaldarius</name>
    <dbReference type="NCBI Taxonomy" id="1048834"/>
    <lineage>
        <taxon>Bacteria</taxon>
        <taxon>Bacillati</taxon>
        <taxon>Bacillota</taxon>
        <taxon>Bacilli</taxon>
        <taxon>Bacillales</taxon>
        <taxon>Alicyclobacillaceae</taxon>
        <taxon>Alicyclobacillus</taxon>
    </lineage>
</organism>
<evidence type="ECO:0000259" key="3">
    <source>
        <dbReference type="Pfam" id="PF03061"/>
    </source>
</evidence>
<name>F8IG96_ALIAT</name>
<sequence>MKMDIRELIPNTLMAYLGMEVVEASKERIVMTMPVDARTHQPMGLLHGGASVALAESAASLGGALNVCDDGKVVVGMEINANHIRPLREGVVKAIAEPIHRGSSTQVWQIRIVDERDRLVCISRCTLAVIQNRGRMQKAWPTEV</sequence>
<dbReference type="Gene3D" id="3.10.129.10">
    <property type="entry name" value="Hotdog Thioesterase"/>
    <property type="match status" value="1"/>
</dbReference>
<dbReference type="PANTHER" id="PTHR43240:SF5">
    <property type="entry name" value="1,4-DIHYDROXY-2-NAPHTHOYL-COA THIOESTERASE 1"/>
    <property type="match status" value="1"/>
</dbReference>
<dbReference type="GO" id="GO:0061522">
    <property type="term" value="F:1,4-dihydroxy-2-naphthoyl-CoA thioesterase activity"/>
    <property type="evidence" value="ECO:0007669"/>
    <property type="project" value="TreeGrafter"/>
</dbReference>
<dbReference type="PATRIC" id="fig|1048834.4.peg.993"/>
<gene>
    <name evidence="4" type="ordered locus">TC41_1040</name>
</gene>
<comment type="similarity">
    <text evidence="1">Belongs to the thioesterase PaaI family.</text>
</comment>
<reference evidence="4 5" key="1">
    <citation type="journal article" date="2011" name="J. Bacteriol.">
        <title>Complete Genome Sequence of Alicyclobacillus acidocaldarius Strain Tc-4-1.</title>
        <authorList>
            <person name="Chen Y."/>
            <person name="He Y."/>
            <person name="Zhang B."/>
            <person name="Yang J."/>
            <person name="Li W."/>
            <person name="Dong Z."/>
            <person name="Hu S."/>
        </authorList>
    </citation>
    <scope>NUCLEOTIDE SEQUENCE [LARGE SCALE GENOMIC DNA]</scope>
    <source>
        <strain evidence="4 5">Tc-4-1</strain>
    </source>
</reference>
<dbReference type="CDD" id="cd03443">
    <property type="entry name" value="PaaI_thioesterase"/>
    <property type="match status" value="1"/>
</dbReference>
<dbReference type="GO" id="GO:0005829">
    <property type="term" value="C:cytosol"/>
    <property type="evidence" value="ECO:0007669"/>
    <property type="project" value="TreeGrafter"/>
</dbReference>
<dbReference type="InterPro" id="IPR003736">
    <property type="entry name" value="PAAI_dom"/>
</dbReference>
<evidence type="ECO:0000256" key="2">
    <source>
        <dbReference type="ARBA" id="ARBA00022801"/>
    </source>
</evidence>
<protein>
    <submittedName>
        <fullName evidence="4">Thioesterase superfamily protein</fullName>
    </submittedName>
</protein>
<dbReference type="HOGENOM" id="CLU_089876_13_1_9"/>
<accession>F8IG96</accession>
<dbReference type="InterPro" id="IPR006683">
    <property type="entry name" value="Thioestr_dom"/>
</dbReference>
<dbReference type="eggNOG" id="COG2050">
    <property type="taxonomic scope" value="Bacteria"/>
</dbReference>
<feature type="domain" description="Thioesterase" evidence="3">
    <location>
        <begin position="43"/>
        <end position="121"/>
    </location>
</feature>
<evidence type="ECO:0000256" key="1">
    <source>
        <dbReference type="ARBA" id="ARBA00008324"/>
    </source>
</evidence>
<proteinExistence type="inferred from homology"/>
<evidence type="ECO:0000313" key="5">
    <source>
        <dbReference type="Proteomes" id="UP000000292"/>
    </source>
</evidence>
<keyword evidence="2" id="KW-0378">Hydrolase</keyword>
<dbReference type="KEGG" id="aad:TC41_1040"/>
<evidence type="ECO:0000313" key="4">
    <source>
        <dbReference type="EMBL" id="AEJ42992.1"/>
    </source>
</evidence>
<dbReference type="AlphaFoldDB" id="F8IG96"/>